<dbReference type="Proteomes" id="UP000640426">
    <property type="component" value="Unassembled WGS sequence"/>
</dbReference>
<organism evidence="1 2">
    <name type="scientific">Sphingomonas mollis</name>
    <dbReference type="NCBI Taxonomy" id="2795726"/>
    <lineage>
        <taxon>Bacteria</taxon>
        <taxon>Pseudomonadati</taxon>
        <taxon>Pseudomonadota</taxon>
        <taxon>Alphaproteobacteria</taxon>
        <taxon>Sphingomonadales</taxon>
        <taxon>Sphingomonadaceae</taxon>
        <taxon>Sphingomonas</taxon>
    </lineage>
</organism>
<gene>
    <name evidence="1" type="ORF">JAO74_17200</name>
</gene>
<accession>A0ABS0XTZ9</accession>
<evidence type="ECO:0000313" key="2">
    <source>
        <dbReference type="Proteomes" id="UP000640426"/>
    </source>
</evidence>
<reference evidence="2" key="1">
    <citation type="submission" date="2020-12" db="EMBL/GenBank/DDBJ databases">
        <title>Hymenobacter sp.</title>
        <authorList>
            <person name="Kim M.K."/>
        </authorList>
    </citation>
    <scope>NUCLEOTIDE SEQUENCE [LARGE SCALE GENOMIC DNA]</scope>
    <source>
        <strain evidence="2">BT553</strain>
    </source>
</reference>
<name>A0ABS0XTZ9_9SPHN</name>
<dbReference type="RefSeq" id="WP_199041113.1">
    <property type="nucleotide sequence ID" value="NZ_JAELXS010000014.1"/>
</dbReference>
<evidence type="ECO:0000313" key="1">
    <source>
        <dbReference type="EMBL" id="MBJ6123523.1"/>
    </source>
</evidence>
<keyword evidence="2" id="KW-1185">Reference proteome</keyword>
<sequence length="211" mass="22301">MRHHAVEPLVTKRCIHRSSRLGQATTEQGNSEGVPLLYRPTFWRSAAALVLMTGTPLPLWAELNTPIAARVLTFLLPAPKGPMQAAIIFNPDNAASIADALAIEHAIGSGMPVGNTVIRTRRIATTTLDGLRGYRAAFVTAGLRKEQEAIAAAAIRNSVVTITSDLACVQAGRCVVGIGSGPHTQITVSRAASRAVGARFGSAFLMLVKEI</sequence>
<dbReference type="EMBL" id="JAELXS010000014">
    <property type="protein sequence ID" value="MBJ6123523.1"/>
    <property type="molecule type" value="Genomic_DNA"/>
</dbReference>
<evidence type="ECO:0008006" key="3">
    <source>
        <dbReference type="Google" id="ProtNLM"/>
    </source>
</evidence>
<protein>
    <recommendedName>
        <fullName evidence="3">DUF4154 domain-containing protein</fullName>
    </recommendedName>
</protein>
<proteinExistence type="predicted"/>
<comment type="caution">
    <text evidence="1">The sequence shown here is derived from an EMBL/GenBank/DDBJ whole genome shotgun (WGS) entry which is preliminary data.</text>
</comment>